<evidence type="ECO:0000256" key="1">
    <source>
        <dbReference type="ARBA" id="ARBA00022857"/>
    </source>
</evidence>
<dbReference type="Pfam" id="PF08240">
    <property type="entry name" value="ADH_N"/>
    <property type="match status" value="1"/>
</dbReference>
<evidence type="ECO:0000313" key="4">
    <source>
        <dbReference type="Proteomes" id="UP000644610"/>
    </source>
</evidence>
<dbReference type="RefSeq" id="WP_203980018.1">
    <property type="nucleotide sequence ID" value="NZ_BAAAKY010000029.1"/>
</dbReference>
<feature type="domain" description="Enoyl reductase (ER)" evidence="2">
    <location>
        <begin position="10"/>
        <end position="296"/>
    </location>
</feature>
<organism evidence="3 4">
    <name type="scientific">Planotetraspora silvatica</name>
    <dbReference type="NCBI Taxonomy" id="234614"/>
    <lineage>
        <taxon>Bacteria</taxon>
        <taxon>Bacillati</taxon>
        <taxon>Actinomycetota</taxon>
        <taxon>Actinomycetes</taxon>
        <taxon>Streptosporangiales</taxon>
        <taxon>Streptosporangiaceae</taxon>
        <taxon>Planotetraspora</taxon>
    </lineage>
</organism>
<dbReference type="SMART" id="SM00829">
    <property type="entry name" value="PKS_ER"/>
    <property type="match status" value="1"/>
</dbReference>
<dbReference type="SUPFAM" id="SSF50129">
    <property type="entry name" value="GroES-like"/>
    <property type="match status" value="1"/>
</dbReference>
<keyword evidence="1" id="KW-0521">NADP</keyword>
<evidence type="ECO:0000313" key="3">
    <source>
        <dbReference type="EMBL" id="GII50516.1"/>
    </source>
</evidence>
<name>A0A8J3UTP1_9ACTN</name>
<dbReference type="Pfam" id="PF13602">
    <property type="entry name" value="ADH_zinc_N_2"/>
    <property type="match status" value="1"/>
</dbReference>
<dbReference type="InterPro" id="IPR013154">
    <property type="entry name" value="ADH-like_N"/>
</dbReference>
<dbReference type="SUPFAM" id="SSF51735">
    <property type="entry name" value="NAD(P)-binding Rossmann-fold domains"/>
    <property type="match status" value="1"/>
</dbReference>
<dbReference type="Gene3D" id="3.90.180.10">
    <property type="entry name" value="Medium-chain alcohol dehydrogenases, catalytic domain"/>
    <property type="match status" value="1"/>
</dbReference>
<dbReference type="CDD" id="cd05289">
    <property type="entry name" value="MDR_like_2"/>
    <property type="match status" value="1"/>
</dbReference>
<dbReference type="InterPro" id="IPR020843">
    <property type="entry name" value="ER"/>
</dbReference>
<dbReference type="InterPro" id="IPR051603">
    <property type="entry name" value="Zinc-ADH_QOR/CCCR"/>
</dbReference>
<dbReference type="GO" id="GO:0016491">
    <property type="term" value="F:oxidoreductase activity"/>
    <property type="evidence" value="ECO:0007669"/>
    <property type="project" value="InterPro"/>
</dbReference>
<accession>A0A8J3UTP1</accession>
<dbReference type="InterPro" id="IPR036291">
    <property type="entry name" value="NAD(P)-bd_dom_sf"/>
</dbReference>
<evidence type="ECO:0000259" key="2">
    <source>
        <dbReference type="SMART" id="SM00829"/>
    </source>
</evidence>
<comment type="caution">
    <text evidence="3">The sequence shown here is derived from an EMBL/GenBank/DDBJ whole genome shotgun (WGS) entry which is preliminary data.</text>
</comment>
<keyword evidence="4" id="KW-1185">Reference proteome</keyword>
<dbReference type="AlphaFoldDB" id="A0A8J3UTP1"/>
<dbReference type="Gene3D" id="3.40.50.720">
    <property type="entry name" value="NAD(P)-binding Rossmann-like Domain"/>
    <property type="match status" value="1"/>
</dbReference>
<sequence>MLALSYAKYGDPSVLELSHVTEPHAGPGQVRIAVRAAGVNPTDWKFRSGLLKDAFPMQLPTIVGFEASGVVDEVGAGVDGVQVGDEVFGMGSATTAEFAVLDHFTHKPAVLSWEQAAGVALAAETALRGLELLGVASGQVLLVEGAAGGVGSAAAQFAIARGLTVIGTASEPNHEYLRSLGVVPTTYGPGLKDRVAALAPGGIDAAFDVAGKGSLRDLVDIVGGPEKVVTVADFSAAEHNVRLTVAPEAFHALSEAARLVEGGRYTVAVDSHFGLGDAAKAHQRSEAGHLRGKIILKVVDN</sequence>
<dbReference type="Proteomes" id="UP000644610">
    <property type="component" value="Unassembled WGS sequence"/>
</dbReference>
<protein>
    <submittedName>
        <fullName evidence="3">Oxidoreductase</fullName>
    </submittedName>
</protein>
<reference evidence="3" key="1">
    <citation type="submission" date="2021-01" db="EMBL/GenBank/DDBJ databases">
        <title>Whole genome shotgun sequence of Planotetraspora silvatica NBRC 100141.</title>
        <authorList>
            <person name="Komaki H."/>
            <person name="Tamura T."/>
        </authorList>
    </citation>
    <scope>NUCLEOTIDE SEQUENCE</scope>
    <source>
        <strain evidence="3">NBRC 100141</strain>
    </source>
</reference>
<dbReference type="PANTHER" id="PTHR44154:SF1">
    <property type="entry name" value="QUINONE OXIDOREDUCTASE"/>
    <property type="match status" value="1"/>
</dbReference>
<dbReference type="PANTHER" id="PTHR44154">
    <property type="entry name" value="QUINONE OXIDOREDUCTASE"/>
    <property type="match status" value="1"/>
</dbReference>
<proteinExistence type="predicted"/>
<dbReference type="InterPro" id="IPR011032">
    <property type="entry name" value="GroES-like_sf"/>
</dbReference>
<dbReference type="EMBL" id="BOOQ01000053">
    <property type="protein sequence ID" value="GII50516.1"/>
    <property type="molecule type" value="Genomic_DNA"/>
</dbReference>
<gene>
    <name evidence="3" type="ORF">Psi02_69400</name>
</gene>